<reference evidence="3" key="1">
    <citation type="submission" date="2020-10" db="EMBL/GenBank/DDBJ databases">
        <title>Taxonomic study of unclassified bacteria belonging to the class Ktedonobacteria.</title>
        <authorList>
            <person name="Yabe S."/>
            <person name="Wang C.M."/>
            <person name="Zheng Y."/>
            <person name="Sakai Y."/>
            <person name="Cavaletti L."/>
            <person name="Monciardini P."/>
            <person name="Donadio S."/>
        </authorList>
    </citation>
    <scope>NUCLEOTIDE SEQUENCE</scope>
    <source>
        <strain evidence="3">ID150040</strain>
    </source>
</reference>
<dbReference type="RefSeq" id="WP_220203767.1">
    <property type="nucleotide sequence ID" value="NZ_BNJK01000001.1"/>
</dbReference>
<feature type="domain" description="Putative sensor" evidence="2">
    <location>
        <begin position="17"/>
        <end position="218"/>
    </location>
</feature>
<dbReference type="Proteomes" id="UP000597444">
    <property type="component" value="Unassembled WGS sequence"/>
</dbReference>
<evidence type="ECO:0000313" key="4">
    <source>
        <dbReference type="Proteomes" id="UP000597444"/>
    </source>
</evidence>
<dbReference type="EMBL" id="BNJK01000001">
    <property type="protein sequence ID" value="GHO92956.1"/>
    <property type="molecule type" value="Genomic_DNA"/>
</dbReference>
<feature type="transmembrane region" description="Helical" evidence="1">
    <location>
        <begin position="15"/>
        <end position="37"/>
    </location>
</feature>
<sequence length="241" mass="26887">MEYQFNNKPHTASNIAYLLLSFPLGVLYFVLLITGLATGIGTVIVWVGIPILVATFGLIWGFAALERSLAAHLLHIDMPAPQKKYAEHGKIMEWLGMKVRDSLTWKSLAYLFIKFPLGIFSFVLALTLITLCAGLILAPLGYLISTYVLQEMGVHLAHTTTPIWWLNQINIQITGDFEFAEFAKSFIGPVFGIALWIPVRALLNGLARLSGMLAHAMLTSSSNNEQPKEERYEMPIAEMQY</sequence>
<proteinExistence type="predicted"/>
<feature type="transmembrane region" description="Helical" evidence="1">
    <location>
        <begin position="43"/>
        <end position="65"/>
    </location>
</feature>
<protein>
    <recommendedName>
        <fullName evidence="2">Putative sensor domain-containing protein</fullName>
    </recommendedName>
</protein>
<evidence type="ECO:0000313" key="3">
    <source>
        <dbReference type="EMBL" id="GHO92956.1"/>
    </source>
</evidence>
<evidence type="ECO:0000259" key="2">
    <source>
        <dbReference type="Pfam" id="PF13796"/>
    </source>
</evidence>
<keyword evidence="1" id="KW-1133">Transmembrane helix</keyword>
<organism evidence="3 4">
    <name type="scientific">Reticulibacter mediterranei</name>
    <dbReference type="NCBI Taxonomy" id="2778369"/>
    <lineage>
        <taxon>Bacteria</taxon>
        <taxon>Bacillati</taxon>
        <taxon>Chloroflexota</taxon>
        <taxon>Ktedonobacteria</taxon>
        <taxon>Ktedonobacterales</taxon>
        <taxon>Reticulibacteraceae</taxon>
        <taxon>Reticulibacter</taxon>
    </lineage>
</organism>
<keyword evidence="1" id="KW-0472">Membrane</keyword>
<feature type="transmembrane region" description="Helical" evidence="1">
    <location>
        <begin position="115"/>
        <end position="144"/>
    </location>
</feature>
<name>A0A8J3IMK0_9CHLR</name>
<dbReference type="InterPro" id="IPR025828">
    <property type="entry name" value="Put_sensor_dom"/>
</dbReference>
<evidence type="ECO:0000256" key="1">
    <source>
        <dbReference type="SAM" id="Phobius"/>
    </source>
</evidence>
<keyword evidence="4" id="KW-1185">Reference proteome</keyword>
<accession>A0A8J3IMK0</accession>
<gene>
    <name evidence="3" type="ORF">KSF_030040</name>
</gene>
<feature type="transmembrane region" description="Helical" evidence="1">
    <location>
        <begin position="186"/>
        <end position="203"/>
    </location>
</feature>
<keyword evidence="1" id="KW-0812">Transmembrane</keyword>
<dbReference type="AlphaFoldDB" id="A0A8J3IMK0"/>
<dbReference type="Pfam" id="PF13796">
    <property type="entry name" value="Sensor"/>
    <property type="match status" value="1"/>
</dbReference>
<comment type="caution">
    <text evidence="3">The sequence shown here is derived from an EMBL/GenBank/DDBJ whole genome shotgun (WGS) entry which is preliminary data.</text>
</comment>